<dbReference type="GeneID" id="29386947"/>
<dbReference type="PANTHER" id="PTHR46361">
    <property type="entry name" value="ELECTRON CARRIER/ PROTEIN DISULFIDE OXIDOREDUCTASE"/>
    <property type="match status" value="1"/>
</dbReference>
<reference evidence="4 6" key="3">
    <citation type="submission" date="2018-06" db="EMBL/GenBank/DDBJ databases">
        <authorList>
            <consortium name="Pathogen Informatics"/>
            <person name="Doyle S."/>
        </authorList>
    </citation>
    <scope>NUCLEOTIDE SEQUENCE [LARGE SCALE GENOMIC DNA]</scope>
    <source>
        <strain evidence="4 6">NCTC11327</strain>
    </source>
</reference>
<evidence type="ECO:0000256" key="1">
    <source>
        <dbReference type="SAM" id="SignalP"/>
    </source>
</evidence>
<evidence type="ECO:0000313" key="3">
    <source>
        <dbReference type="EMBL" id="AMF93450.1"/>
    </source>
</evidence>
<dbReference type="KEGG" id="vfl:AL536_07830"/>
<protein>
    <submittedName>
        <fullName evidence="4">Conserved secreted protein</fullName>
    </submittedName>
    <submittedName>
        <fullName evidence="3">DUF547 domain-containing protein</fullName>
    </submittedName>
</protein>
<proteinExistence type="predicted"/>
<keyword evidence="5" id="KW-1185">Reference proteome</keyword>
<feature type="signal peptide" evidence="1">
    <location>
        <begin position="1"/>
        <end position="18"/>
    </location>
</feature>
<dbReference type="Proteomes" id="UP000254626">
    <property type="component" value="Unassembled WGS sequence"/>
</dbReference>
<dbReference type="Pfam" id="PF04784">
    <property type="entry name" value="DUF547"/>
    <property type="match status" value="1"/>
</dbReference>
<sequence>MKPLIAILLSTLSATSWAAPKAELWPLWNSSAVTQSVSISHQAWQQILDRYLVTQGEYSLFRYSAVSNEDQQSLNHYIEYLSNIDPRTLTKPQQYAYWVNLYNATTVQLIMTNYPVSSITKLGSWLSFGPWDEELLTIQGQAITLNDIEHRILRPIWRDPRTHYAVNCASLGCPNLQGEAFTAENRERLLERAAREFINSTKGAHKEGNQWVISSIYDWFSEDFGSQQALIQHLATYRPELADYQGKLKYEYNWQLNDQKNK</sequence>
<evidence type="ECO:0000313" key="5">
    <source>
        <dbReference type="Proteomes" id="UP000057088"/>
    </source>
</evidence>
<dbReference type="AlphaFoldDB" id="A0AAX2LNH0"/>
<dbReference type="EMBL" id="UHIP01000001">
    <property type="protein sequence ID" value="SUP20013.1"/>
    <property type="molecule type" value="Genomic_DNA"/>
</dbReference>
<reference evidence="3" key="2">
    <citation type="submission" date="2018-01" db="EMBL/GenBank/DDBJ databases">
        <title>FDA dAtabase for Regulatory Grade micrObial Sequences (FDA-ARGOS): Supporting development and validation of Infectious Disease Dx tests.</title>
        <authorList>
            <person name="Hoffmann M."/>
            <person name="Allard M."/>
            <person name="Evans P."/>
            <person name="Brown E."/>
            <person name="Tallon L."/>
            <person name="Sadzewicz L."/>
            <person name="Sengamalay N."/>
            <person name="Ott S."/>
            <person name="Godinez A."/>
            <person name="Nagaraj S."/>
            <person name="Vyas G."/>
            <person name="Aluvathingal J."/>
            <person name="Nadendla S."/>
            <person name="Geyer C."/>
            <person name="Sichtig H."/>
        </authorList>
    </citation>
    <scope>NUCLEOTIDE SEQUENCE</scope>
    <source>
        <strain evidence="3">ATCC 33809</strain>
    </source>
</reference>
<evidence type="ECO:0000313" key="4">
    <source>
        <dbReference type="EMBL" id="SUP20013.1"/>
    </source>
</evidence>
<feature type="domain" description="DUF547" evidence="2">
    <location>
        <begin position="87"/>
        <end position="198"/>
    </location>
</feature>
<dbReference type="PANTHER" id="PTHR46361:SF3">
    <property type="entry name" value="ELECTRON CARRIER_ PROTEIN DISULFIDE OXIDOREDUCTASE"/>
    <property type="match status" value="1"/>
</dbReference>
<keyword evidence="1" id="KW-0732">Signal</keyword>
<dbReference type="RefSeq" id="WP_061056122.1">
    <property type="nucleotide sequence ID" value="NZ_CABLBX010000008.1"/>
</dbReference>
<evidence type="ECO:0000313" key="6">
    <source>
        <dbReference type="Proteomes" id="UP000254626"/>
    </source>
</evidence>
<dbReference type="Proteomes" id="UP000057088">
    <property type="component" value="Chromosome 2"/>
</dbReference>
<feature type="chain" id="PRO_5043511434" evidence="1">
    <location>
        <begin position="19"/>
        <end position="262"/>
    </location>
</feature>
<name>A0AAX2LNH0_VIBFL</name>
<reference evidence="5" key="1">
    <citation type="submission" date="2015-12" db="EMBL/GenBank/DDBJ databases">
        <title>FDA dAtabase for Regulatory Grade micrObial Sequences (FDA-ARGOS): Supporting development and validation of Infectious Disease Dx tests.</title>
        <authorList>
            <person name="Hoffmann M."/>
            <person name="Allard M."/>
            <person name="Evans P."/>
            <person name="Brown E."/>
            <person name="Tallon L.J."/>
            <person name="Sadzewicz L."/>
            <person name="Sengamalay N."/>
            <person name="Ott S."/>
            <person name="Godinez A."/>
            <person name="Nagaraj S."/>
            <person name="Vyas G."/>
            <person name="Aluvathingal J."/>
            <person name="Nadendla S."/>
            <person name="Geyer C."/>
            <person name="Sichtig H."/>
        </authorList>
    </citation>
    <scope>NUCLEOTIDE SEQUENCE [LARGE SCALE GENOMIC DNA]</scope>
    <source>
        <strain evidence="5">ATCC 33809</strain>
    </source>
</reference>
<dbReference type="InterPro" id="IPR006869">
    <property type="entry name" value="DUF547"/>
</dbReference>
<organism evidence="4 6">
    <name type="scientific">Vibrio fluvialis</name>
    <dbReference type="NCBI Taxonomy" id="676"/>
    <lineage>
        <taxon>Bacteria</taxon>
        <taxon>Pseudomonadati</taxon>
        <taxon>Pseudomonadota</taxon>
        <taxon>Gammaproteobacteria</taxon>
        <taxon>Vibrionales</taxon>
        <taxon>Vibrionaceae</taxon>
        <taxon>Vibrio</taxon>
    </lineage>
</organism>
<dbReference type="EMBL" id="CP014035">
    <property type="protein sequence ID" value="AMF93450.1"/>
    <property type="molecule type" value="Genomic_DNA"/>
</dbReference>
<evidence type="ECO:0000259" key="2">
    <source>
        <dbReference type="Pfam" id="PF04784"/>
    </source>
</evidence>
<accession>A0AAX2LNH0</accession>
<gene>
    <name evidence="3" type="ORF">AL536_07830</name>
    <name evidence="4" type="ORF">NCTC11327_00286</name>
</gene>